<dbReference type="InterPro" id="IPR024478">
    <property type="entry name" value="HlyB_4HB_MCP"/>
</dbReference>
<dbReference type="PANTHER" id="PTHR43531">
    <property type="entry name" value="PROTEIN ICFG"/>
    <property type="match status" value="1"/>
</dbReference>
<comment type="caution">
    <text evidence="7">The sequence shown here is derived from an EMBL/GenBank/DDBJ whole genome shotgun (WGS) entry which is preliminary data.</text>
</comment>
<keyword evidence="1" id="KW-0145">Chemotaxis</keyword>
<dbReference type="SUPFAM" id="SSF158472">
    <property type="entry name" value="HAMP domain-like"/>
    <property type="match status" value="1"/>
</dbReference>
<evidence type="ECO:0000256" key="4">
    <source>
        <dbReference type="ARBA" id="ARBA00029447"/>
    </source>
</evidence>
<dbReference type="PANTHER" id="PTHR43531:SF11">
    <property type="entry name" value="METHYL-ACCEPTING CHEMOTAXIS PROTEIN 3"/>
    <property type="match status" value="1"/>
</dbReference>
<evidence type="ECO:0000313" key="8">
    <source>
        <dbReference type="Proteomes" id="UP000470470"/>
    </source>
</evidence>
<keyword evidence="2 5" id="KW-0812">Transmembrane</keyword>
<dbReference type="CDD" id="cd06225">
    <property type="entry name" value="HAMP"/>
    <property type="match status" value="1"/>
</dbReference>
<comment type="similarity">
    <text evidence="4">Belongs to the methyl-accepting chemotaxis (MCP) protein family.</text>
</comment>
<reference evidence="7 8" key="1">
    <citation type="submission" date="2020-02" db="EMBL/GenBank/DDBJ databases">
        <title>The whole genome sequence of CPCC 205119.</title>
        <authorList>
            <person name="Jiang Z."/>
        </authorList>
    </citation>
    <scope>NUCLEOTIDE SEQUENCE [LARGE SCALE GENOMIC DNA]</scope>
    <source>
        <strain evidence="7 8">CPCC 205119</strain>
    </source>
</reference>
<evidence type="ECO:0000256" key="1">
    <source>
        <dbReference type="ARBA" id="ARBA00022500"/>
    </source>
</evidence>
<evidence type="ECO:0000256" key="5">
    <source>
        <dbReference type="SAM" id="Phobius"/>
    </source>
</evidence>
<dbReference type="PROSITE" id="PS50885">
    <property type="entry name" value="HAMP"/>
    <property type="match status" value="1"/>
</dbReference>
<dbReference type="RefSeq" id="WP_163638881.1">
    <property type="nucleotide sequence ID" value="NZ_JAAGWK010000040.1"/>
</dbReference>
<dbReference type="GO" id="GO:0004888">
    <property type="term" value="F:transmembrane signaling receptor activity"/>
    <property type="evidence" value="ECO:0007669"/>
    <property type="project" value="TreeGrafter"/>
</dbReference>
<evidence type="ECO:0000313" key="7">
    <source>
        <dbReference type="EMBL" id="NEL56681.1"/>
    </source>
</evidence>
<evidence type="ECO:0000256" key="2">
    <source>
        <dbReference type="ARBA" id="ARBA00022692"/>
    </source>
</evidence>
<feature type="domain" description="HAMP" evidence="6">
    <location>
        <begin position="207"/>
        <end position="259"/>
    </location>
</feature>
<sequence length="283" mass="29170">MSTKVLTAVGVAAAVGVGVGVMGLSSLSSAADGSRMLYESNIAGITAAGQMMDAVTRVRLDNRDAVLEPDPVKTQVILDDIEVQADAFAAAEQTYLEDTFATPEKKAMVEEASVAFDQFVTLSLTKLGPLGIAADTATWYVVNAQEVRPVAQQVDDLLTQVQTIENGEARQAAADAQAAYETQRTRSVLLLVVGIVAALAIGFLVARGIARSLGRVQVTADALAAGDLTASSGLTTQDELGRMGRSLDTAMAGLRSMMGSVVASAEAVAASSEELSASSAQIS</sequence>
<feature type="transmembrane region" description="Helical" evidence="5">
    <location>
        <begin position="188"/>
        <end position="206"/>
    </location>
</feature>
<dbReference type="SMART" id="SM00304">
    <property type="entry name" value="HAMP"/>
    <property type="match status" value="1"/>
</dbReference>
<dbReference type="GO" id="GO:0006935">
    <property type="term" value="P:chemotaxis"/>
    <property type="evidence" value="ECO:0007669"/>
    <property type="project" value="UniProtKB-KW"/>
</dbReference>
<name>A0A7K3WJL4_9ACTN</name>
<dbReference type="AlphaFoldDB" id="A0A7K3WJL4"/>
<organism evidence="7 8">
    <name type="scientific">Goekera deserti</name>
    <dbReference type="NCBI Taxonomy" id="2497753"/>
    <lineage>
        <taxon>Bacteria</taxon>
        <taxon>Bacillati</taxon>
        <taxon>Actinomycetota</taxon>
        <taxon>Actinomycetes</taxon>
        <taxon>Geodermatophilales</taxon>
        <taxon>Geodermatophilaceae</taxon>
        <taxon>Goekera</taxon>
    </lineage>
</organism>
<protein>
    <submittedName>
        <fullName evidence="7">Methyl-accepting chemotaxis protein</fullName>
    </submittedName>
</protein>
<dbReference type="Gene3D" id="6.10.340.10">
    <property type="match status" value="1"/>
</dbReference>
<accession>A0A7K3WJL4</accession>
<dbReference type="Pfam" id="PF12729">
    <property type="entry name" value="4HB_MCP_1"/>
    <property type="match status" value="1"/>
</dbReference>
<dbReference type="InterPro" id="IPR051310">
    <property type="entry name" value="MCP_chemotaxis"/>
</dbReference>
<keyword evidence="5" id="KW-0472">Membrane</keyword>
<dbReference type="EMBL" id="JAAGWK010000040">
    <property type="protein sequence ID" value="NEL56681.1"/>
    <property type="molecule type" value="Genomic_DNA"/>
</dbReference>
<dbReference type="GO" id="GO:0007165">
    <property type="term" value="P:signal transduction"/>
    <property type="evidence" value="ECO:0007669"/>
    <property type="project" value="InterPro"/>
</dbReference>
<dbReference type="GO" id="GO:0005886">
    <property type="term" value="C:plasma membrane"/>
    <property type="evidence" value="ECO:0007669"/>
    <property type="project" value="TreeGrafter"/>
</dbReference>
<dbReference type="InterPro" id="IPR003660">
    <property type="entry name" value="HAMP_dom"/>
</dbReference>
<keyword evidence="3 5" id="KW-1133">Transmembrane helix</keyword>
<gene>
    <name evidence="7" type="ORF">G1H19_22180</name>
</gene>
<evidence type="ECO:0000259" key="6">
    <source>
        <dbReference type="PROSITE" id="PS50885"/>
    </source>
</evidence>
<keyword evidence="8" id="KW-1185">Reference proteome</keyword>
<dbReference type="Proteomes" id="UP000470470">
    <property type="component" value="Unassembled WGS sequence"/>
</dbReference>
<proteinExistence type="inferred from homology"/>
<dbReference type="Pfam" id="PF00672">
    <property type="entry name" value="HAMP"/>
    <property type="match status" value="1"/>
</dbReference>
<evidence type="ECO:0000256" key="3">
    <source>
        <dbReference type="ARBA" id="ARBA00022989"/>
    </source>
</evidence>
<feature type="non-terminal residue" evidence="7">
    <location>
        <position position="283"/>
    </location>
</feature>